<dbReference type="Proteomes" id="UP000434957">
    <property type="component" value="Unassembled WGS sequence"/>
</dbReference>
<evidence type="ECO:0000313" key="3">
    <source>
        <dbReference type="EMBL" id="KAE9334387.1"/>
    </source>
</evidence>
<feature type="compositionally biased region" description="Basic and acidic residues" evidence="1">
    <location>
        <begin position="7"/>
        <end position="27"/>
    </location>
</feature>
<dbReference type="EMBL" id="QXFT01000858">
    <property type="protein sequence ID" value="KAE9334387.1"/>
    <property type="molecule type" value="Genomic_DNA"/>
</dbReference>
<evidence type="ECO:0000313" key="5">
    <source>
        <dbReference type="Proteomes" id="UP000435112"/>
    </source>
</evidence>
<proteinExistence type="predicted"/>
<evidence type="ECO:0000313" key="2">
    <source>
        <dbReference type="EMBL" id="KAE9019574.1"/>
    </source>
</evidence>
<keyword evidence="4" id="KW-1185">Reference proteome</keyword>
<comment type="caution">
    <text evidence="2">The sequence shown here is derived from an EMBL/GenBank/DDBJ whole genome shotgun (WGS) entry which is preliminary data.</text>
</comment>
<name>A0A6A3LTI9_9STRA</name>
<dbReference type="OrthoDB" id="129013at2759"/>
<organism evidence="2 5">
    <name type="scientific">Phytophthora rubi</name>
    <dbReference type="NCBI Taxonomy" id="129364"/>
    <lineage>
        <taxon>Eukaryota</taxon>
        <taxon>Sar</taxon>
        <taxon>Stramenopiles</taxon>
        <taxon>Oomycota</taxon>
        <taxon>Peronosporomycetes</taxon>
        <taxon>Peronosporales</taxon>
        <taxon>Peronosporaceae</taxon>
        <taxon>Phytophthora</taxon>
    </lineage>
</organism>
<dbReference type="Proteomes" id="UP000435112">
    <property type="component" value="Unassembled WGS sequence"/>
</dbReference>
<evidence type="ECO:0000256" key="1">
    <source>
        <dbReference type="SAM" id="MobiDB-lite"/>
    </source>
</evidence>
<accession>A0A6A3LTI9</accession>
<evidence type="ECO:0000313" key="4">
    <source>
        <dbReference type="Proteomes" id="UP000434957"/>
    </source>
</evidence>
<gene>
    <name evidence="2" type="ORF">PR002_g12761</name>
    <name evidence="3" type="ORF">PR003_g13542</name>
</gene>
<feature type="region of interest" description="Disordered" evidence="1">
    <location>
        <begin position="1"/>
        <end position="58"/>
    </location>
</feature>
<dbReference type="AlphaFoldDB" id="A0A6A3LTI9"/>
<reference evidence="2 5" key="1">
    <citation type="submission" date="2018-09" db="EMBL/GenBank/DDBJ databases">
        <title>Genomic investigation of the strawberry pathogen Phytophthora fragariae indicates pathogenicity is determined by transcriptional variation in three key races.</title>
        <authorList>
            <person name="Adams T.M."/>
            <person name="Armitage A.D."/>
            <person name="Sobczyk M.K."/>
            <person name="Bates H.J."/>
            <person name="Dunwell J.M."/>
            <person name="Nellist C.F."/>
            <person name="Harrison R.J."/>
        </authorList>
    </citation>
    <scope>NUCLEOTIDE SEQUENCE [LARGE SCALE GENOMIC DNA]</scope>
    <source>
        <strain evidence="2 5">SCRP324</strain>
        <strain evidence="3 4">SCRP333</strain>
    </source>
</reference>
<protein>
    <submittedName>
        <fullName evidence="2">Uncharacterized protein</fullName>
    </submittedName>
</protein>
<sequence>MSVRLGGRSEDGREADPYSRICGEERRHSRPSTLESVDTDGTDGTDGTGAKRTKADSTAQRLASLVELVAQDLNGDPSLLTAVTQGQAPEVGDDDDSGYDSISVDKSNGSDVRLDQPLLKATDWFLTEQEITASRGGIPRSDMSTYTRGNSVATFTVTKEYFDSAYNECPLDSDREAERQYQRIATLDSSE</sequence>
<dbReference type="EMBL" id="QXFU01000817">
    <property type="protein sequence ID" value="KAE9019574.1"/>
    <property type="molecule type" value="Genomic_DNA"/>
</dbReference>
<feature type="region of interest" description="Disordered" evidence="1">
    <location>
        <begin position="83"/>
        <end position="110"/>
    </location>
</feature>